<evidence type="ECO:0000313" key="2">
    <source>
        <dbReference type="Proteomes" id="UP000017415"/>
    </source>
</evidence>
<keyword evidence="2" id="KW-1185">Reference proteome</keyword>
<proteinExistence type="predicted"/>
<organism evidence="1 2">
    <name type="scientific">Enterococcus cecorum DSM 20682 = ATCC 43198</name>
    <dbReference type="NCBI Taxonomy" id="1121864"/>
    <lineage>
        <taxon>Bacteria</taxon>
        <taxon>Bacillati</taxon>
        <taxon>Bacillota</taxon>
        <taxon>Bacilli</taxon>
        <taxon>Lactobacillales</taxon>
        <taxon>Enterococcaceae</taxon>
        <taxon>Enterococcus</taxon>
    </lineage>
</organism>
<comment type="caution">
    <text evidence="1">The sequence shown here is derived from an EMBL/GenBank/DDBJ whole genome shotgun (WGS) entry which is preliminary data.</text>
</comment>
<protein>
    <submittedName>
        <fullName evidence="1">Uncharacterized protein</fullName>
    </submittedName>
</protein>
<accession>S1R858</accession>
<dbReference type="HOGENOM" id="CLU_2046005_0_0_9"/>
<name>S1R858_9ENTE</name>
<dbReference type="OrthoDB" id="2339682at2"/>
<evidence type="ECO:0000313" key="1">
    <source>
        <dbReference type="EMBL" id="ESK61271.1"/>
    </source>
</evidence>
<gene>
    <name evidence="1" type="ORF">OMO_01331</name>
</gene>
<sequence>MRLIKLTDSLTGERFYVDFYKVTDIEYKGSTIIWCGEQSVMVKETPEQIDELVKREKGELNMEIIIFTTNGYTYKFKGVKDLTPTTNGIEFEYFGASTKVWRKATFDYRGISGYAIKNQD</sequence>
<reference evidence="1 2" key="1">
    <citation type="submission" date="2013-10" db="EMBL/GenBank/DDBJ databases">
        <title>The Genome Sequence of Enterococcus cecorum DSM 20682 (= ATCC 43198) (Illumina assembly).</title>
        <authorList>
            <consortium name="The Broad Institute Genomics Platform"/>
            <consortium name="The Broad Institute Genome Sequencing Center for Infectious Disease"/>
            <person name="Earl A."/>
            <person name="Russ C."/>
            <person name="Gilmore M."/>
            <person name="Surin D."/>
            <person name="Walker B."/>
            <person name="Young S."/>
            <person name="Zeng Q."/>
            <person name="Gargeya S."/>
            <person name="Fitzgerald M."/>
            <person name="Haas B."/>
            <person name="Abouelleil A."/>
            <person name="Allen A.W."/>
            <person name="Alvarado L."/>
            <person name="Arachchi H.M."/>
            <person name="Berlin A.M."/>
            <person name="Chapman S.B."/>
            <person name="Gainer-Dewar J."/>
            <person name="Goldberg J."/>
            <person name="Griggs A."/>
            <person name="Gujja S."/>
            <person name="Hansen M."/>
            <person name="Howarth C."/>
            <person name="Imamovic A."/>
            <person name="Ireland A."/>
            <person name="Larimer J."/>
            <person name="McCowan C."/>
            <person name="Murphy C."/>
            <person name="Pearson M."/>
            <person name="Poon T.W."/>
            <person name="Priest M."/>
            <person name="Roberts A."/>
            <person name="Saif S."/>
            <person name="Shea T."/>
            <person name="Sisk P."/>
            <person name="Sykes S."/>
            <person name="Wortman J."/>
            <person name="Nusbaum C."/>
            <person name="Birren B."/>
        </authorList>
    </citation>
    <scope>NUCLEOTIDE SEQUENCE [LARGE SCALE GENOMIC DNA]</scope>
    <source>
        <strain evidence="1 2">ATCC 43198</strain>
    </source>
</reference>
<dbReference type="GeneID" id="60872473"/>
<dbReference type="RefSeq" id="WP_016250910.1">
    <property type="nucleotide sequence ID" value="NZ_ASWI01000003.1"/>
</dbReference>
<dbReference type="Proteomes" id="UP000017415">
    <property type="component" value="Unassembled WGS sequence"/>
</dbReference>
<dbReference type="EMBL" id="AHYS01000006">
    <property type="protein sequence ID" value="ESK61271.1"/>
    <property type="molecule type" value="Genomic_DNA"/>
</dbReference>
<dbReference type="PATRIC" id="fig|1121864.4.peg.719"/>
<dbReference type="AlphaFoldDB" id="S1R858"/>